<evidence type="ECO:0000256" key="2">
    <source>
        <dbReference type="ARBA" id="ARBA00023242"/>
    </source>
</evidence>
<dbReference type="Proteomes" id="UP000634136">
    <property type="component" value="Unassembled WGS sequence"/>
</dbReference>
<name>A0A835CDZ8_9FABA</name>
<dbReference type="GO" id="GO:0005634">
    <property type="term" value="C:nucleus"/>
    <property type="evidence" value="ECO:0007669"/>
    <property type="project" value="UniProtKB-SubCell"/>
</dbReference>
<dbReference type="AlphaFoldDB" id="A0A835CDZ8"/>
<dbReference type="OrthoDB" id="153872at2759"/>
<evidence type="ECO:0000256" key="4">
    <source>
        <dbReference type="SAM" id="MobiDB-lite"/>
    </source>
</evidence>
<dbReference type="PANTHER" id="PTHR31874">
    <property type="entry name" value="CCT MOTIF FAMILY PROTEIN, EXPRESSED"/>
    <property type="match status" value="1"/>
</dbReference>
<evidence type="ECO:0000256" key="1">
    <source>
        <dbReference type="ARBA" id="ARBA00004123"/>
    </source>
</evidence>
<evidence type="ECO:0000313" key="6">
    <source>
        <dbReference type="EMBL" id="KAF7837961.1"/>
    </source>
</evidence>
<feature type="compositionally biased region" description="Basic residues" evidence="4">
    <location>
        <begin position="263"/>
        <end position="273"/>
    </location>
</feature>
<accession>A0A835CDZ8</accession>
<dbReference type="InterPro" id="IPR010402">
    <property type="entry name" value="CCT_domain"/>
</dbReference>
<keyword evidence="7" id="KW-1185">Reference proteome</keyword>
<gene>
    <name evidence="6" type="ORF">G2W53_006443</name>
</gene>
<feature type="region of interest" description="Disordered" evidence="4">
    <location>
        <begin position="25"/>
        <end position="65"/>
    </location>
</feature>
<dbReference type="GO" id="GO:0006355">
    <property type="term" value="P:regulation of DNA-templated transcription"/>
    <property type="evidence" value="ECO:0007669"/>
    <property type="project" value="TreeGrafter"/>
</dbReference>
<feature type="compositionally biased region" description="Low complexity" evidence="4">
    <location>
        <begin position="25"/>
        <end position="49"/>
    </location>
</feature>
<dbReference type="PANTHER" id="PTHR31874:SF10">
    <property type="entry name" value="PROTEIN CHLOROPLAST IMPORT APPARATUS 2"/>
    <property type="match status" value="1"/>
</dbReference>
<protein>
    <submittedName>
        <fullName evidence="6">Protein CHLOROPLAST IMPORT APPARATUS 2-like isoform X2</fullName>
    </submittedName>
</protein>
<evidence type="ECO:0000313" key="7">
    <source>
        <dbReference type="Proteomes" id="UP000634136"/>
    </source>
</evidence>
<proteinExistence type="predicted"/>
<sequence length="396" mass="44083">MSACLSGASGGRTYGFDFDFVKSPTSLSSTPTSHTSSPSSTISESSDSPLAISTRKPRTPRKRPNQTYNEAAAMLSTAYPNLFPTDTLKKPPPKFITRPTDTNSNWDESSQLILPFPVFFDTPSFLLQHKPSDFPMEPKAVNILQEKPCQSPGEISSHNTTTMEFHDDCQLQDFDAESILDEEIGEGIDSIMGSCRAEDSNGASCHGERVNPWINNEDSIGGKFDFRIRALRRVDEGYWWNFPAVVDMLEISPKIEKPPALEKKKKTKTKTKKVDKLTPTPMSVEPKNTELPRESSIPKSSNPGLLLKLNYNGVLNAWSDRGSPFAGETPGSDVPGNDVTARLAQIDLFSDNGGVMREASVLRYKEKRRTRLFSNSKKIRYQVRKVNADTRPRLKV</sequence>
<dbReference type="EMBL" id="JAAIUW010000003">
    <property type="protein sequence ID" value="KAF7837961.1"/>
    <property type="molecule type" value="Genomic_DNA"/>
</dbReference>
<keyword evidence="2 3" id="KW-0539">Nucleus</keyword>
<evidence type="ECO:0000256" key="3">
    <source>
        <dbReference type="PROSITE-ProRule" id="PRU00357"/>
    </source>
</evidence>
<reference evidence="6" key="1">
    <citation type="submission" date="2020-09" db="EMBL/GenBank/DDBJ databases">
        <title>Genome-Enabled Discovery of Anthraquinone Biosynthesis in Senna tora.</title>
        <authorList>
            <person name="Kang S.-H."/>
            <person name="Pandey R.P."/>
            <person name="Lee C.-M."/>
            <person name="Sim J.-S."/>
            <person name="Jeong J.-T."/>
            <person name="Choi B.-S."/>
            <person name="Jung M."/>
            <person name="Ginzburg D."/>
            <person name="Zhao K."/>
            <person name="Won S.Y."/>
            <person name="Oh T.-J."/>
            <person name="Yu Y."/>
            <person name="Kim N.-H."/>
            <person name="Lee O.R."/>
            <person name="Lee T.-H."/>
            <person name="Bashyal P."/>
            <person name="Kim T.-S."/>
            <person name="Lee W.-H."/>
            <person name="Kawkins C."/>
            <person name="Kim C.-K."/>
            <person name="Kim J.S."/>
            <person name="Ahn B.O."/>
            <person name="Rhee S.Y."/>
            <person name="Sohng J.K."/>
        </authorList>
    </citation>
    <scope>NUCLEOTIDE SEQUENCE</scope>
    <source>
        <tissue evidence="6">Leaf</tissue>
    </source>
</reference>
<feature type="region of interest" description="Disordered" evidence="4">
    <location>
        <begin position="260"/>
        <end position="299"/>
    </location>
</feature>
<feature type="domain" description="CCT" evidence="5">
    <location>
        <begin position="357"/>
        <end position="396"/>
    </location>
</feature>
<dbReference type="PROSITE" id="PS51017">
    <property type="entry name" value="CCT"/>
    <property type="match status" value="1"/>
</dbReference>
<comment type="subcellular location">
    <subcellularLocation>
        <location evidence="1 3">Nucleus</location>
    </subcellularLocation>
</comment>
<dbReference type="Pfam" id="PF06203">
    <property type="entry name" value="CCT"/>
    <property type="match status" value="1"/>
</dbReference>
<dbReference type="InterPro" id="IPR052453">
    <property type="entry name" value="CONSTANS-like_ZF"/>
</dbReference>
<evidence type="ECO:0000259" key="5">
    <source>
        <dbReference type="PROSITE" id="PS51017"/>
    </source>
</evidence>
<feature type="compositionally biased region" description="Basic residues" evidence="4">
    <location>
        <begin position="55"/>
        <end position="64"/>
    </location>
</feature>
<organism evidence="6 7">
    <name type="scientific">Senna tora</name>
    <dbReference type="NCBI Taxonomy" id="362788"/>
    <lineage>
        <taxon>Eukaryota</taxon>
        <taxon>Viridiplantae</taxon>
        <taxon>Streptophyta</taxon>
        <taxon>Embryophyta</taxon>
        <taxon>Tracheophyta</taxon>
        <taxon>Spermatophyta</taxon>
        <taxon>Magnoliopsida</taxon>
        <taxon>eudicotyledons</taxon>
        <taxon>Gunneridae</taxon>
        <taxon>Pentapetalae</taxon>
        <taxon>rosids</taxon>
        <taxon>fabids</taxon>
        <taxon>Fabales</taxon>
        <taxon>Fabaceae</taxon>
        <taxon>Caesalpinioideae</taxon>
        <taxon>Cassia clade</taxon>
        <taxon>Senna</taxon>
    </lineage>
</organism>
<comment type="caution">
    <text evidence="6">The sequence shown here is derived from an EMBL/GenBank/DDBJ whole genome shotgun (WGS) entry which is preliminary data.</text>
</comment>